<dbReference type="Pfam" id="PF01344">
    <property type="entry name" value="Kelch_1"/>
    <property type="match status" value="2"/>
</dbReference>
<dbReference type="PANTHER" id="PTHR46344">
    <property type="entry name" value="OS02G0202900 PROTEIN"/>
    <property type="match status" value="1"/>
</dbReference>
<reference evidence="4" key="1">
    <citation type="submission" date="2021-02" db="EMBL/GenBank/DDBJ databases">
        <authorList>
            <person name="Nowell W R."/>
        </authorList>
    </citation>
    <scope>NUCLEOTIDE SEQUENCE</scope>
</reference>
<dbReference type="EMBL" id="CAJNOT010000445">
    <property type="protein sequence ID" value="CAF0984175.1"/>
    <property type="molecule type" value="Genomic_DNA"/>
</dbReference>
<evidence type="ECO:0000256" key="3">
    <source>
        <dbReference type="SAM" id="Phobius"/>
    </source>
</evidence>
<dbReference type="SUPFAM" id="SSF56399">
    <property type="entry name" value="ADP-ribosylation"/>
    <property type="match status" value="1"/>
</dbReference>
<accession>A0A814FD43</accession>
<proteinExistence type="predicted"/>
<keyword evidence="3" id="KW-1133">Transmembrane helix</keyword>
<evidence type="ECO:0000256" key="2">
    <source>
        <dbReference type="ARBA" id="ARBA00022737"/>
    </source>
</evidence>
<evidence type="ECO:0008006" key="6">
    <source>
        <dbReference type="Google" id="ProtNLM"/>
    </source>
</evidence>
<dbReference type="InterPro" id="IPR015915">
    <property type="entry name" value="Kelch-typ_b-propeller"/>
</dbReference>
<sequence>MNHGVNIQINSPATFVASRLNKNREEILDQNRQVMIVEDSNNTPNNTIINNRRLVEAVTEEPTLTISNIINDIEANLGSIVGYTEEPLLPLVKACTPLTSIIPNLSYYVELALNETPEQPPDGLTIDESAAIRLYTIEWAENQRSLYSMLNYTLKKDTRENLRPYFKYLKLFLTALAKLPCAPSSTIWRGVPMDLSAQFPLGTSVIWWAFSSCTTSLAVLENNMYLGDADEILLLPGTKMIVQSQLSPAPDLHIIHLKQIRPKEMLLEPPFKGACLYPKTELHWYHKKKLVVLICLLIILFIGAIIVGSVLGSRPTANVTNIAGWLNTGSMNSSRTIHTQSVLLNGKVLVTGGNDSNSIVNSAELYDPSTRTWTTTGSMNNTRQSHTASLLTNGKILVTGGYNGDGLNSAELYDPSTGTWTMTSSMINARMDHTASVLKNGAVLITGGYYYGPQSSCELYDPLTGTWTTISSMNHARFWHTASVLQNGAVLVTGGLGNGNPVNSAELYDPSTKTWTIVGSMNNIRYSHTASVLLNGQVLVNGGHNGNFSVNSAELYDPSTKTWKTTDSMINARAFHKASVLTNGIVIVTGGFASSCYLNSAELYKPSTGTWTTAGSMNNARYRHESSVLNGNVLVTGGLRRDLTGDASINVVLNNVELYILS</sequence>
<dbReference type="Pfam" id="PF24681">
    <property type="entry name" value="Kelch_KLHDC2_KLHL20_DRC7"/>
    <property type="match status" value="1"/>
</dbReference>
<keyword evidence="2" id="KW-0677">Repeat</keyword>
<dbReference type="Gene3D" id="2.130.10.80">
    <property type="entry name" value="Galactose oxidase/kelch, beta-propeller"/>
    <property type="match status" value="2"/>
</dbReference>
<evidence type="ECO:0000313" key="5">
    <source>
        <dbReference type="Proteomes" id="UP000663864"/>
    </source>
</evidence>
<gene>
    <name evidence="4" type="ORF">ZHD862_LOCUS11668</name>
</gene>
<dbReference type="SMART" id="SM00612">
    <property type="entry name" value="Kelch"/>
    <property type="match status" value="6"/>
</dbReference>
<evidence type="ECO:0000313" key="4">
    <source>
        <dbReference type="EMBL" id="CAF0984175.1"/>
    </source>
</evidence>
<dbReference type="Gene3D" id="2.120.10.80">
    <property type="entry name" value="Kelch-type beta propeller"/>
    <property type="match status" value="1"/>
</dbReference>
<dbReference type="PANTHER" id="PTHR46344:SF27">
    <property type="entry name" value="KELCH REPEAT SUPERFAMILY PROTEIN"/>
    <property type="match status" value="1"/>
</dbReference>
<dbReference type="InterPro" id="IPR037293">
    <property type="entry name" value="Gal_Oxidase_central_sf"/>
</dbReference>
<comment type="caution">
    <text evidence="4">The sequence shown here is derived from an EMBL/GenBank/DDBJ whole genome shotgun (WGS) entry which is preliminary data.</text>
</comment>
<keyword evidence="3" id="KW-0472">Membrane</keyword>
<keyword evidence="1" id="KW-0880">Kelch repeat</keyword>
<name>A0A814FD43_9BILA</name>
<protein>
    <recommendedName>
        <fullName evidence="6">NAD(+)--protein-arginine ADP-ribosyltransferase</fullName>
    </recommendedName>
</protein>
<dbReference type="InterPro" id="IPR006652">
    <property type="entry name" value="Kelch_1"/>
</dbReference>
<feature type="transmembrane region" description="Helical" evidence="3">
    <location>
        <begin position="290"/>
        <end position="311"/>
    </location>
</feature>
<evidence type="ECO:0000256" key="1">
    <source>
        <dbReference type="ARBA" id="ARBA00022441"/>
    </source>
</evidence>
<dbReference type="Gene3D" id="3.90.176.10">
    <property type="entry name" value="Toxin ADP-ribosyltransferase, Chain A, domain 1"/>
    <property type="match status" value="1"/>
</dbReference>
<dbReference type="AlphaFoldDB" id="A0A814FD43"/>
<organism evidence="4 5">
    <name type="scientific">Rotaria sordida</name>
    <dbReference type="NCBI Taxonomy" id="392033"/>
    <lineage>
        <taxon>Eukaryota</taxon>
        <taxon>Metazoa</taxon>
        <taxon>Spiralia</taxon>
        <taxon>Gnathifera</taxon>
        <taxon>Rotifera</taxon>
        <taxon>Eurotatoria</taxon>
        <taxon>Bdelloidea</taxon>
        <taxon>Philodinida</taxon>
        <taxon>Philodinidae</taxon>
        <taxon>Rotaria</taxon>
    </lineage>
</organism>
<keyword evidence="3" id="KW-0812">Transmembrane</keyword>
<dbReference type="Proteomes" id="UP000663864">
    <property type="component" value="Unassembled WGS sequence"/>
</dbReference>
<dbReference type="SUPFAM" id="SSF117281">
    <property type="entry name" value="Kelch motif"/>
    <property type="match status" value="2"/>
</dbReference>